<evidence type="ECO:0000256" key="19">
    <source>
        <dbReference type="PIRSR" id="PIRSR600823-4"/>
    </source>
</evidence>
<dbReference type="PROSITE" id="PS00435">
    <property type="entry name" value="PEROXIDASE_1"/>
    <property type="match status" value="1"/>
</dbReference>
<feature type="binding site" evidence="17">
    <location>
        <position position="191"/>
    </location>
    <ligand>
        <name>substrate</name>
    </ligand>
</feature>
<feature type="disulfide bond" evidence="20">
    <location>
        <begin position="228"/>
        <end position="255"/>
    </location>
</feature>
<sequence>MAATTTSRPAAAALPLAVLAAAMVVALAAAGDVVEQQLEVVGSRYPPLAPGLSFDFYKKSCPKAESIVKEFLSSAVRQNVGLAAALIRVHFHDCFVQGCDASVLLDSTPTQPSEQLSPPNLTLRPAAFKAINDIRARLEQACGRVVSCADITALAARESVALGGGPAYKVPLGRRDGLAAASNAAVLAALPSPTSTVPTLLSFLSKINLDVTDLVALSGGHTVGVAHCSSFSNRLFPTQDPTLNKLFAGQLYGTCPTDTTVNTTVNDIRTPNTFDNKYYVDLLNRQGLFTSDQDLLTNATTRPIVTKFAVDQNAFFEQFVYSYVKMGQINVLTGSQGQVRANCSARNAGAAGNGGEDQLPWSDVVETVVDATGSLVL</sequence>
<dbReference type="PRINTS" id="PR00458">
    <property type="entry name" value="PEROXIDASE"/>
</dbReference>
<comment type="cofactor">
    <cofactor evidence="18 21">
        <name>Ca(2+)</name>
        <dbReference type="ChEBI" id="CHEBI:29108"/>
    </cofactor>
    <text evidence="18 21">Binds 2 calcium ions per subunit.</text>
</comment>
<comment type="catalytic activity">
    <reaction evidence="1 21">
        <text>2 a phenolic donor + H2O2 = 2 a phenolic radical donor + 2 H2O</text>
        <dbReference type="Rhea" id="RHEA:56136"/>
        <dbReference type="ChEBI" id="CHEBI:15377"/>
        <dbReference type="ChEBI" id="CHEBI:16240"/>
        <dbReference type="ChEBI" id="CHEBI:139520"/>
        <dbReference type="ChEBI" id="CHEBI:139521"/>
        <dbReference type="EC" id="1.11.1.7"/>
    </reaction>
</comment>
<feature type="domain" description="Plant heme peroxidase family profile" evidence="22">
    <location>
        <begin position="51"/>
        <end position="347"/>
    </location>
</feature>
<feature type="chain" id="PRO_5038164909" description="Peroxidase" evidence="21">
    <location>
        <begin position="31"/>
        <end position="377"/>
    </location>
</feature>
<evidence type="ECO:0000313" key="24">
    <source>
        <dbReference type="Proteomes" id="UP000807115"/>
    </source>
</evidence>
<keyword evidence="6 21" id="KW-0575">Peroxidase</keyword>
<evidence type="ECO:0000256" key="20">
    <source>
        <dbReference type="PIRSR" id="PIRSR600823-5"/>
    </source>
</evidence>
<feature type="binding site" description="axial binding residue" evidence="18">
    <location>
        <position position="221"/>
    </location>
    <ligand>
        <name>heme b</name>
        <dbReference type="ChEBI" id="CHEBI:60344"/>
    </ligand>
    <ligandPart>
        <name>Fe</name>
        <dbReference type="ChEBI" id="CHEBI:18248"/>
    </ligandPart>
</feature>
<keyword evidence="8 18" id="KW-0479">Metal-binding</keyword>
<keyword evidence="12 18" id="KW-0408">Iron</keyword>
<comment type="caution">
    <text evidence="23">The sequence shown here is derived from an EMBL/GenBank/DDBJ whole genome shotgun (WGS) entry which is preliminary data.</text>
</comment>
<dbReference type="Gene3D" id="1.10.520.10">
    <property type="match status" value="1"/>
</dbReference>
<dbReference type="InterPro" id="IPR033905">
    <property type="entry name" value="Secretory_peroxidase"/>
</dbReference>
<evidence type="ECO:0000256" key="14">
    <source>
        <dbReference type="ARBA" id="ARBA00023180"/>
    </source>
</evidence>
<feature type="binding site" evidence="18">
    <location>
        <position position="96"/>
    </location>
    <ligand>
        <name>Ca(2+)</name>
        <dbReference type="ChEBI" id="CHEBI:29108"/>
        <label>1</label>
    </ligand>
</feature>
<evidence type="ECO:0000256" key="17">
    <source>
        <dbReference type="PIRSR" id="PIRSR600823-2"/>
    </source>
</evidence>
<feature type="binding site" evidence="18">
    <location>
        <position position="275"/>
    </location>
    <ligand>
        <name>Ca(2+)</name>
        <dbReference type="ChEBI" id="CHEBI:29108"/>
        <label>2</label>
    </ligand>
</feature>
<keyword evidence="5 21" id="KW-0964">Secreted</keyword>
<keyword evidence="10 18" id="KW-0106">Calcium</keyword>
<protein>
    <recommendedName>
        <fullName evidence="4 21">Peroxidase</fullName>
        <ecNumber evidence="4 21">1.11.1.7</ecNumber>
    </recommendedName>
</protein>
<feature type="binding site" evidence="18">
    <location>
        <position position="102"/>
    </location>
    <ligand>
        <name>Ca(2+)</name>
        <dbReference type="ChEBI" id="CHEBI:29108"/>
        <label>1</label>
    </ligand>
</feature>
<reference evidence="23" key="2">
    <citation type="submission" date="2020-10" db="EMBL/GenBank/DDBJ databases">
        <authorList>
            <person name="Cooper E.A."/>
            <person name="Brenton Z.W."/>
            <person name="Flinn B.S."/>
            <person name="Jenkins J."/>
            <person name="Shu S."/>
            <person name="Flowers D."/>
            <person name="Luo F."/>
            <person name="Wang Y."/>
            <person name="Xia P."/>
            <person name="Barry K."/>
            <person name="Daum C."/>
            <person name="Lipzen A."/>
            <person name="Yoshinaga Y."/>
            <person name="Schmutz J."/>
            <person name="Saski C."/>
            <person name="Vermerris W."/>
            <person name="Kresovich S."/>
        </authorList>
    </citation>
    <scope>NUCLEOTIDE SEQUENCE</scope>
</reference>
<evidence type="ECO:0000259" key="22">
    <source>
        <dbReference type="PROSITE" id="PS50873"/>
    </source>
</evidence>
<dbReference type="FunFam" id="1.10.420.10:FF:000006">
    <property type="entry name" value="Peroxidase"/>
    <property type="match status" value="1"/>
</dbReference>
<comment type="function">
    <text evidence="21">Removal of H(2)O(2), oxidation of toxic reductants, biosynthesis and degradation of lignin, suberization, auxin catabolism, response to environmental stresses such as wounding, pathogen attack and oxidative stress.</text>
</comment>
<gene>
    <name evidence="23" type="ORF">BDA96_03G469500</name>
</gene>
<keyword evidence="9 21" id="KW-0732">Signal</keyword>
<comment type="similarity">
    <text evidence="3">Belongs to the peroxidase family. Ascorbate peroxidase subfamily.</text>
</comment>
<keyword evidence="13 20" id="KW-1015">Disulfide bond</keyword>
<dbReference type="Proteomes" id="UP000807115">
    <property type="component" value="Chromosome 3"/>
</dbReference>
<feature type="binding site" evidence="18">
    <location>
        <position position="98"/>
    </location>
    <ligand>
        <name>Ca(2+)</name>
        <dbReference type="ChEBI" id="CHEBI:29108"/>
        <label>1</label>
    </ligand>
</feature>
<evidence type="ECO:0000313" key="23">
    <source>
        <dbReference type="EMBL" id="KAG0541128.1"/>
    </source>
</evidence>
<dbReference type="InterPro" id="IPR000823">
    <property type="entry name" value="Peroxidase_pln"/>
</dbReference>
<feature type="binding site" evidence="18">
    <location>
        <position position="222"/>
    </location>
    <ligand>
        <name>Ca(2+)</name>
        <dbReference type="ChEBI" id="CHEBI:29108"/>
        <label>2</label>
    </ligand>
</feature>
<evidence type="ECO:0000256" key="9">
    <source>
        <dbReference type="ARBA" id="ARBA00022729"/>
    </source>
</evidence>
<feature type="disulfide bond" evidence="20">
    <location>
        <begin position="148"/>
        <end position="343"/>
    </location>
</feature>
<dbReference type="SUPFAM" id="SSF48113">
    <property type="entry name" value="Heme-dependent peroxidases"/>
    <property type="match status" value="1"/>
</dbReference>
<dbReference type="EC" id="1.11.1.7" evidence="4 21"/>
<feature type="binding site" evidence="18">
    <location>
        <position position="93"/>
    </location>
    <ligand>
        <name>Ca(2+)</name>
        <dbReference type="ChEBI" id="CHEBI:29108"/>
        <label>1</label>
    </ligand>
</feature>
<evidence type="ECO:0000256" key="12">
    <source>
        <dbReference type="ARBA" id="ARBA00023004"/>
    </source>
</evidence>
<dbReference type="Gene3D" id="1.10.420.10">
    <property type="entry name" value="Peroxidase, domain 2"/>
    <property type="match status" value="1"/>
</dbReference>
<dbReference type="GO" id="GO:0020037">
    <property type="term" value="F:heme binding"/>
    <property type="evidence" value="ECO:0007669"/>
    <property type="project" value="UniProtKB-UniRule"/>
</dbReference>
<evidence type="ECO:0000256" key="8">
    <source>
        <dbReference type="ARBA" id="ARBA00022723"/>
    </source>
</evidence>
<reference evidence="23" key="1">
    <citation type="journal article" date="2019" name="BMC Genomics">
        <title>A new reference genome for Sorghum bicolor reveals high levels of sequence similarity between sweet and grain genotypes: implications for the genetics of sugar metabolism.</title>
        <authorList>
            <person name="Cooper E.A."/>
            <person name="Brenton Z.W."/>
            <person name="Flinn B.S."/>
            <person name="Jenkins J."/>
            <person name="Shu S."/>
            <person name="Flowers D."/>
            <person name="Luo F."/>
            <person name="Wang Y."/>
            <person name="Xia P."/>
            <person name="Barry K."/>
            <person name="Daum C."/>
            <person name="Lipzen A."/>
            <person name="Yoshinaga Y."/>
            <person name="Schmutz J."/>
            <person name="Saski C."/>
            <person name="Vermerris W."/>
            <person name="Kresovich S."/>
        </authorList>
    </citation>
    <scope>NUCLEOTIDE SEQUENCE</scope>
</reference>
<proteinExistence type="inferred from homology"/>
<feature type="signal peptide" evidence="21">
    <location>
        <begin position="1"/>
        <end position="30"/>
    </location>
</feature>
<evidence type="ECO:0000256" key="16">
    <source>
        <dbReference type="PIRSR" id="PIRSR600823-1"/>
    </source>
</evidence>
<dbReference type="InterPro" id="IPR010255">
    <property type="entry name" value="Haem_peroxidase_sf"/>
</dbReference>
<evidence type="ECO:0000256" key="15">
    <source>
        <dbReference type="ARBA" id="ARBA00023324"/>
    </source>
</evidence>
<feature type="binding site" evidence="18">
    <location>
        <position position="114"/>
    </location>
    <ligand>
        <name>Ca(2+)</name>
        <dbReference type="ChEBI" id="CHEBI:29108"/>
        <label>1</label>
    </ligand>
</feature>
<dbReference type="FunFam" id="1.10.520.10:FF:000009">
    <property type="entry name" value="Peroxidase"/>
    <property type="match status" value="1"/>
</dbReference>
<dbReference type="PANTHER" id="PTHR31517">
    <property type="match status" value="1"/>
</dbReference>
<keyword evidence="14" id="KW-0325">Glycoprotein</keyword>
<comment type="subcellular location">
    <subcellularLocation>
        <location evidence="2 21">Secreted</location>
    </subcellularLocation>
</comment>
<evidence type="ECO:0000256" key="3">
    <source>
        <dbReference type="ARBA" id="ARBA00006873"/>
    </source>
</evidence>
<evidence type="ECO:0000256" key="6">
    <source>
        <dbReference type="ARBA" id="ARBA00022559"/>
    </source>
</evidence>
<dbReference type="Pfam" id="PF00141">
    <property type="entry name" value="peroxidase"/>
    <property type="match status" value="1"/>
</dbReference>
<dbReference type="PROSITE" id="PS00436">
    <property type="entry name" value="PEROXIDASE_2"/>
    <property type="match status" value="1"/>
</dbReference>
<evidence type="ECO:0000256" key="4">
    <source>
        <dbReference type="ARBA" id="ARBA00012313"/>
    </source>
</evidence>
<feature type="disulfide bond" evidence="20">
    <location>
        <begin position="94"/>
        <end position="99"/>
    </location>
</feature>
<feature type="active site" description="Proton acceptor" evidence="16">
    <location>
        <position position="92"/>
    </location>
</feature>
<dbReference type="PANTHER" id="PTHR31517:SF48">
    <property type="entry name" value="PEROXIDASE 16-RELATED"/>
    <property type="match status" value="1"/>
</dbReference>
<feature type="disulfide bond" evidence="20">
    <location>
        <begin position="61"/>
        <end position="142"/>
    </location>
</feature>
<dbReference type="PROSITE" id="PS50873">
    <property type="entry name" value="PEROXIDASE_4"/>
    <property type="match status" value="1"/>
</dbReference>
<evidence type="ECO:0000256" key="11">
    <source>
        <dbReference type="ARBA" id="ARBA00023002"/>
    </source>
</evidence>
<dbReference type="GO" id="GO:0046872">
    <property type="term" value="F:metal ion binding"/>
    <property type="evidence" value="ECO:0007669"/>
    <property type="project" value="UniProtKB-UniRule"/>
</dbReference>
<dbReference type="InterPro" id="IPR002016">
    <property type="entry name" value="Haem_peroxidase"/>
</dbReference>
<dbReference type="InterPro" id="IPR019794">
    <property type="entry name" value="Peroxidases_AS"/>
</dbReference>
<name>A0A921RK92_SORBI</name>
<evidence type="ECO:0000256" key="5">
    <source>
        <dbReference type="ARBA" id="ARBA00022525"/>
    </source>
</evidence>
<dbReference type="GO" id="GO:0005576">
    <property type="term" value="C:extracellular region"/>
    <property type="evidence" value="ECO:0007669"/>
    <property type="project" value="UniProtKB-SubCell"/>
</dbReference>
<evidence type="ECO:0000256" key="1">
    <source>
        <dbReference type="ARBA" id="ARBA00000189"/>
    </source>
</evidence>
<accession>A0A921RK92</accession>
<feature type="binding site" evidence="18">
    <location>
        <position position="270"/>
    </location>
    <ligand>
        <name>Ca(2+)</name>
        <dbReference type="ChEBI" id="CHEBI:29108"/>
        <label>2</label>
    </ligand>
</feature>
<keyword evidence="15 21" id="KW-0376">Hydrogen peroxide</keyword>
<dbReference type="GO" id="GO:0006979">
    <property type="term" value="P:response to oxidative stress"/>
    <property type="evidence" value="ECO:0007669"/>
    <property type="project" value="UniProtKB-UniRule"/>
</dbReference>
<evidence type="ECO:0000256" key="7">
    <source>
        <dbReference type="ARBA" id="ARBA00022617"/>
    </source>
</evidence>
<dbReference type="GO" id="GO:0140825">
    <property type="term" value="F:lactoperoxidase activity"/>
    <property type="evidence" value="ECO:0007669"/>
    <property type="project" value="UniProtKB-EC"/>
</dbReference>
<evidence type="ECO:0000256" key="2">
    <source>
        <dbReference type="ARBA" id="ARBA00004613"/>
    </source>
</evidence>
<evidence type="ECO:0000256" key="18">
    <source>
        <dbReference type="PIRSR" id="PIRSR600823-3"/>
    </source>
</evidence>
<feature type="site" description="Transition state stabilizer" evidence="19">
    <location>
        <position position="88"/>
    </location>
</feature>
<keyword evidence="11 21" id="KW-0560">Oxidoreductase</keyword>
<keyword evidence="7 21" id="KW-0349">Heme</keyword>
<dbReference type="EMBL" id="CM027682">
    <property type="protein sequence ID" value="KAG0541128.1"/>
    <property type="molecule type" value="Genomic_DNA"/>
</dbReference>
<dbReference type="CDD" id="cd00693">
    <property type="entry name" value="secretory_peroxidase"/>
    <property type="match status" value="1"/>
</dbReference>
<feature type="binding site" evidence="18">
    <location>
        <position position="267"/>
    </location>
    <ligand>
        <name>Ca(2+)</name>
        <dbReference type="ChEBI" id="CHEBI:29108"/>
        <label>2</label>
    </ligand>
</feature>
<dbReference type="PRINTS" id="PR00461">
    <property type="entry name" value="PLPEROXIDASE"/>
</dbReference>
<evidence type="ECO:0000256" key="10">
    <source>
        <dbReference type="ARBA" id="ARBA00022837"/>
    </source>
</evidence>
<evidence type="ECO:0000256" key="21">
    <source>
        <dbReference type="RuleBase" id="RU362060"/>
    </source>
</evidence>
<feature type="binding site" evidence="18">
    <location>
        <position position="100"/>
    </location>
    <ligand>
        <name>Ca(2+)</name>
        <dbReference type="ChEBI" id="CHEBI:29108"/>
        <label>1</label>
    </ligand>
</feature>
<dbReference type="GO" id="GO:0042744">
    <property type="term" value="P:hydrogen peroxide catabolic process"/>
    <property type="evidence" value="ECO:0007669"/>
    <property type="project" value="UniProtKB-KW"/>
</dbReference>
<comment type="cofactor">
    <cofactor evidence="18 21">
        <name>heme b</name>
        <dbReference type="ChEBI" id="CHEBI:60344"/>
    </cofactor>
    <text evidence="18 21">Binds 1 heme b (iron(II)-protoporphyrin IX) group per subunit.</text>
</comment>
<evidence type="ECO:0000256" key="13">
    <source>
        <dbReference type="ARBA" id="ARBA00023157"/>
    </source>
</evidence>
<dbReference type="InterPro" id="IPR019793">
    <property type="entry name" value="Peroxidases_heam-ligand_BS"/>
</dbReference>
<dbReference type="AlphaFoldDB" id="A0A921RK92"/>
<organism evidence="23 24">
    <name type="scientific">Sorghum bicolor</name>
    <name type="common">Sorghum</name>
    <name type="synonym">Sorghum vulgare</name>
    <dbReference type="NCBI Taxonomy" id="4558"/>
    <lineage>
        <taxon>Eukaryota</taxon>
        <taxon>Viridiplantae</taxon>
        <taxon>Streptophyta</taxon>
        <taxon>Embryophyta</taxon>
        <taxon>Tracheophyta</taxon>
        <taxon>Spermatophyta</taxon>
        <taxon>Magnoliopsida</taxon>
        <taxon>Liliopsida</taxon>
        <taxon>Poales</taxon>
        <taxon>Poaceae</taxon>
        <taxon>PACMAD clade</taxon>
        <taxon>Panicoideae</taxon>
        <taxon>Andropogonodae</taxon>
        <taxon>Andropogoneae</taxon>
        <taxon>Sorghinae</taxon>
        <taxon>Sorghum</taxon>
    </lineage>
</organism>
<comment type="similarity">
    <text evidence="21">Belongs to the peroxidase family. Classical plant (class III) peroxidase subfamily.</text>
</comment>